<evidence type="ECO:0000313" key="3">
    <source>
        <dbReference type="EMBL" id="CZS89764.1"/>
    </source>
</evidence>
<accession>A0A1E1JZR9</accession>
<evidence type="ECO:0008006" key="5">
    <source>
        <dbReference type="Google" id="ProtNLM"/>
    </source>
</evidence>
<evidence type="ECO:0000256" key="2">
    <source>
        <dbReference type="SAM" id="MobiDB-lite"/>
    </source>
</evidence>
<dbReference type="Proteomes" id="UP000178912">
    <property type="component" value="Unassembled WGS sequence"/>
</dbReference>
<reference evidence="4" key="1">
    <citation type="submission" date="2016-03" db="EMBL/GenBank/DDBJ databases">
        <authorList>
            <person name="Guldener U."/>
        </authorList>
    </citation>
    <scope>NUCLEOTIDE SEQUENCE [LARGE SCALE GENOMIC DNA]</scope>
    <source>
        <strain evidence="4">04CH-RAC-A.6.1</strain>
    </source>
</reference>
<protein>
    <recommendedName>
        <fullName evidence="5">F-box domain-containing protein</fullName>
    </recommendedName>
</protein>
<dbReference type="AlphaFoldDB" id="A0A1E1JZR9"/>
<feature type="compositionally biased region" description="Basic and acidic residues" evidence="2">
    <location>
        <begin position="437"/>
        <end position="448"/>
    </location>
</feature>
<dbReference type="EMBL" id="FJUX01000003">
    <property type="protein sequence ID" value="CZS89764.1"/>
    <property type="molecule type" value="Genomic_DNA"/>
</dbReference>
<evidence type="ECO:0000313" key="4">
    <source>
        <dbReference type="Proteomes" id="UP000178912"/>
    </source>
</evidence>
<name>A0A1E1JZR9_9HELO</name>
<sequence length="454" mass="51548">MPPKAMRKVPPKTPKAKPLLKKQSTPQPPPAPKLTKRRRSPSDSPSPPTPEWDKGITSLASRKRAQFQLSRASFQEELDANYIEREALKLSAESANSWGSMIRSPIRGTRRPKARCRGLRRGRAGTLGLDDAYLEMFNAMAPQRREPIENCLDSTPILRIPLEIRERIYGYLLVYPDPIMVKDDWRSVERNRFVDHSLMLVCKQFAFEASSFVYRNNTFRSLVRVSSSNPALRFEPPGKLPSFAHSLFRNIIIDCSTTCWNLDWHEKVAEGLGTLVQARAVIDTLILIVVPQRVGMSHTALGMEKCPVTFADFLWHAGPCMRAVCKLAPKTFKIVVKKPRKMKLGIEIDLTILRNWDGDDGICDQEALRIRKEKVKILSEELEGLKRRFEEVFEDDELALRKGLCEMISPRDMGRDEDDLVGFGRLGSRQNGDGDGEAERGESERSSSEEIWAT</sequence>
<organism evidence="3 4">
    <name type="scientific">Rhynchosporium agropyri</name>
    <dbReference type="NCBI Taxonomy" id="914238"/>
    <lineage>
        <taxon>Eukaryota</taxon>
        <taxon>Fungi</taxon>
        <taxon>Dikarya</taxon>
        <taxon>Ascomycota</taxon>
        <taxon>Pezizomycotina</taxon>
        <taxon>Leotiomycetes</taxon>
        <taxon>Helotiales</taxon>
        <taxon>Ploettnerulaceae</taxon>
        <taxon>Rhynchosporium</taxon>
    </lineage>
</organism>
<evidence type="ECO:0000256" key="1">
    <source>
        <dbReference type="SAM" id="Coils"/>
    </source>
</evidence>
<dbReference type="OrthoDB" id="5413827at2759"/>
<keyword evidence="4" id="KW-1185">Reference proteome</keyword>
<feature type="coiled-coil region" evidence="1">
    <location>
        <begin position="368"/>
        <end position="395"/>
    </location>
</feature>
<proteinExistence type="predicted"/>
<gene>
    <name evidence="3" type="ORF">RAG0_01034</name>
</gene>
<keyword evidence="1" id="KW-0175">Coiled coil</keyword>
<feature type="region of interest" description="Disordered" evidence="2">
    <location>
        <begin position="414"/>
        <end position="454"/>
    </location>
</feature>
<feature type="region of interest" description="Disordered" evidence="2">
    <location>
        <begin position="1"/>
        <end position="55"/>
    </location>
</feature>
<feature type="compositionally biased region" description="Basic residues" evidence="2">
    <location>
        <begin position="1"/>
        <end position="20"/>
    </location>
</feature>